<evidence type="ECO:0000313" key="2">
    <source>
        <dbReference type="Proteomes" id="UP001152320"/>
    </source>
</evidence>
<comment type="caution">
    <text evidence="1">The sequence shown here is derived from an EMBL/GenBank/DDBJ whole genome shotgun (WGS) entry which is preliminary data.</text>
</comment>
<keyword evidence="2" id="KW-1185">Reference proteome</keyword>
<proteinExistence type="predicted"/>
<accession>A0A9Q1BX43</accession>
<name>A0A9Q1BX43_HOLLE</name>
<dbReference type="EMBL" id="JAIZAY010000010">
    <property type="protein sequence ID" value="KAJ8034189.1"/>
    <property type="molecule type" value="Genomic_DNA"/>
</dbReference>
<reference evidence="1" key="1">
    <citation type="submission" date="2021-10" db="EMBL/GenBank/DDBJ databases">
        <title>Tropical sea cucumber genome reveals ecological adaptation and Cuvierian tubules defense mechanism.</title>
        <authorList>
            <person name="Chen T."/>
        </authorList>
    </citation>
    <scope>NUCLEOTIDE SEQUENCE</scope>
    <source>
        <strain evidence="1">Nanhai2018</strain>
        <tissue evidence="1">Muscle</tissue>
    </source>
</reference>
<dbReference type="Proteomes" id="UP001152320">
    <property type="component" value="Chromosome 10"/>
</dbReference>
<protein>
    <submittedName>
        <fullName evidence="1">Uncharacterized protein</fullName>
    </submittedName>
</protein>
<gene>
    <name evidence="1" type="ORF">HOLleu_20923</name>
</gene>
<organism evidence="1 2">
    <name type="scientific">Holothuria leucospilota</name>
    <name type="common">Black long sea cucumber</name>
    <name type="synonym">Mertensiothuria leucospilota</name>
    <dbReference type="NCBI Taxonomy" id="206669"/>
    <lineage>
        <taxon>Eukaryota</taxon>
        <taxon>Metazoa</taxon>
        <taxon>Echinodermata</taxon>
        <taxon>Eleutherozoa</taxon>
        <taxon>Echinozoa</taxon>
        <taxon>Holothuroidea</taxon>
        <taxon>Aspidochirotacea</taxon>
        <taxon>Aspidochirotida</taxon>
        <taxon>Holothuriidae</taxon>
        <taxon>Holothuria</taxon>
    </lineage>
</organism>
<evidence type="ECO:0000313" key="1">
    <source>
        <dbReference type="EMBL" id="KAJ8034189.1"/>
    </source>
</evidence>
<sequence length="104" mass="12238">MQQRYSLQARSSQERPSIAVQNVFEYNVENSSQEVWERFGIDLTETIVDIINQEKIIHAPINETDFRALQQQVDPLRPSDVQGIDIYEEVIKFVLDLDRRQEES</sequence>
<dbReference type="AlphaFoldDB" id="A0A9Q1BX43"/>